<sequence length="997" mass="113711">MKNCFYRVRPLWKRVYVYPIYVLPVLIRLTNSFHVVPLFTILFAIFLSLLTCWSDKIKILFTADLSNKPTHILFNGKLCLISKNTFIFNRSKYLIEQGNIIQLVPDTKKRFKFYKSEYKTHSYVEDRFLQHWPKNYFSIESPTFVKMFSQHATTPFFVFQVFCGILWCLDEYVYQALFTLIMLVAVEAGLVFQRIIIMKQFKTMNHKTVKIDLSTEKGIKQIDSYDIIPGNIIRIKSCIKVPCDLLLLRGACAVNEAILTGESVPLTKEDIVEVEDQRIFDFEKDKKHVLFAGTEIIKLDNNVIECFVLNTGFDTVQGKLIKKMMCNEEITVNDIEAFGFIGMLLVFALVAAIYTCKEGLKMGKSGYKVFLECILIITNVVPTELPLELSMAVNSCVSALKELGIFCLEPFRIPYAGKVNVCCFDKTGTLTETALDVSQIKFTTPFTADVLRTCNTLINLDNKITGDPQEVAIYEYMNKIVLKSNNITLSEDFAVLDKLFIDTTNKTFQYKYTIKKKFLFSSELKRMTVVYECNKETYVSMKGAPEVIKNYLVTVPDCYDDYEDYAKNGYRVIALAHKPFKKRTPFNRAEVEENLHFAGFILFDCKIKEHAKETISDLQNSGHKVVMITGDNILTALAVARKLGIINSDDDKVGVEGKDIDKVLSLDIFEQYKVFARADPEHKEKILERYNKKGYFTLMCGDGTNDVGALKSAHIGVALVEAQISTKPKIVIKEHSTPKQALLQKIAGEMNDQTQIKMGDASVAAPFTAKTKSLECILNVIRQGRSALVTTIQMYKILALNSLVNAFSLSVLDCMGIRYGEYQLVVSGLLVALAFTFLSKNVPLKEISKKRPLTTIFSKYMMLSIFLQVIVHIFSYLIVLKRLKCVETIVYEEKFKPSVTNTALFLLSTSQQISTFLVNYIGRPFRESLVENRKLMGCLCLLYGIIFYILFDVNEEFSSMMEVISLDSLKSFLLFVIITDLGVCFFIEKICFRLFMI</sequence>
<dbReference type="RefSeq" id="XP_024330779.1">
    <property type="nucleotide sequence ID" value="XM_024475283.1"/>
</dbReference>
<dbReference type="SUPFAM" id="SSF56784">
    <property type="entry name" value="HAD-like"/>
    <property type="match status" value="1"/>
</dbReference>
<comment type="caution">
    <text evidence="13">The sequence shown here is derived from an EMBL/GenBank/DDBJ whole genome shotgun (WGS) entry which is preliminary data.</text>
</comment>
<feature type="transmembrane region" description="Helical" evidence="11">
    <location>
        <begin position="35"/>
        <end position="53"/>
    </location>
</feature>
<keyword evidence="5" id="KW-0547">Nucleotide-binding</keyword>
<comment type="subcellular location">
    <subcellularLocation>
        <location evidence="1">Membrane</location>
        <topology evidence="1">Multi-pass membrane protein</topology>
    </subcellularLocation>
</comment>
<dbReference type="InterPro" id="IPR001757">
    <property type="entry name" value="P_typ_ATPase"/>
</dbReference>
<dbReference type="SFLD" id="SFLDF00027">
    <property type="entry name" value="p-type_atpase"/>
    <property type="match status" value="1"/>
</dbReference>
<comment type="similarity">
    <text evidence="2">Belongs to the cation transport ATPase (P-type) (TC 3.A.3) family. Type V subfamily.</text>
</comment>
<dbReference type="InterPro" id="IPR059000">
    <property type="entry name" value="ATPase_P-type_domA"/>
</dbReference>
<dbReference type="GO" id="GO:0005789">
    <property type="term" value="C:endoplasmic reticulum membrane"/>
    <property type="evidence" value="ECO:0007669"/>
    <property type="project" value="TreeGrafter"/>
</dbReference>
<dbReference type="VEuPathDB" id="MicrosporidiaDB:G9O61_00g018810"/>
<evidence type="ECO:0000256" key="8">
    <source>
        <dbReference type="ARBA" id="ARBA00022967"/>
    </source>
</evidence>
<dbReference type="PANTHER" id="PTHR45630:SF7">
    <property type="entry name" value="ENDOPLASMIC RETICULUM TRANSMEMBRANE HELIX TRANSLOCASE"/>
    <property type="match status" value="1"/>
</dbReference>
<dbReference type="PRINTS" id="PR00120">
    <property type="entry name" value="HATPASE"/>
</dbReference>
<dbReference type="PROSITE" id="PS01229">
    <property type="entry name" value="COF_2"/>
    <property type="match status" value="1"/>
</dbReference>
<evidence type="ECO:0000313" key="14">
    <source>
        <dbReference type="Proteomes" id="UP000034350"/>
    </source>
</evidence>
<dbReference type="InterPro" id="IPR023214">
    <property type="entry name" value="HAD_sf"/>
</dbReference>
<keyword evidence="3 11" id="KW-0812">Transmembrane</keyword>
<dbReference type="InterPro" id="IPR023299">
    <property type="entry name" value="ATPase_P-typ_cyto_dom_N"/>
</dbReference>
<dbReference type="PROSITE" id="PS00154">
    <property type="entry name" value="ATPASE_E1_E2"/>
    <property type="match status" value="1"/>
</dbReference>
<dbReference type="InterPro" id="IPR036412">
    <property type="entry name" value="HAD-like_sf"/>
</dbReference>
<evidence type="ECO:0000256" key="5">
    <source>
        <dbReference type="ARBA" id="ARBA00022741"/>
    </source>
</evidence>
<dbReference type="InterPro" id="IPR008250">
    <property type="entry name" value="ATPase_P-typ_transduc_dom_A_sf"/>
</dbReference>
<feature type="transmembrane region" description="Helical" evidence="11">
    <location>
        <begin position="822"/>
        <end position="839"/>
    </location>
</feature>
<feature type="transmembrane region" description="Helical" evidence="11">
    <location>
        <begin position="899"/>
        <end position="922"/>
    </location>
</feature>
<dbReference type="Pfam" id="PF00702">
    <property type="entry name" value="Hydrolase"/>
    <property type="match status" value="1"/>
</dbReference>
<dbReference type="GeneID" id="36320218"/>
<keyword evidence="4" id="KW-0479">Metal-binding</keyword>
<feature type="domain" description="P-type ATPase A" evidence="12">
    <location>
        <begin position="215"/>
        <end position="324"/>
    </location>
</feature>
<dbReference type="GO" id="GO:0015662">
    <property type="term" value="F:P-type ion transporter activity"/>
    <property type="evidence" value="ECO:0007669"/>
    <property type="project" value="TreeGrafter"/>
</dbReference>
<dbReference type="InterPro" id="IPR018303">
    <property type="entry name" value="ATPase_P-typ_P_site"/>
</dbReference>
<dbReference type="SUPFAM" id="SSF81660">
    <property type="entry name" value="Metal cation-transporting ATPase, ATP-binding domain N"/>
    <property type="match status" value="1"/>
</dbReference>
<dbReference type="InterPro" id="IPR044492">
    <property type="entry name" value="P_typ_ATPase_HD_dom"/>
</dbReference>
<dbReference type="InterPro" id="IPR006544">
    <property type="entry name" value="P-type_TPase_V"/>
</dbReference>
<evidence type="ECO:0000313" key="13">
    <source>
        <dbReference type="EMBL" id="KKO75037.1"/>
    </source>
</evidence>
<accession>A0A0F9YR62</accession>
<dbReference type="GO" id="GO:0046872">
    <property type="term" value="F:metal ion binding"/>
    <property type="evidence" value="ECO:0007669"/>
    <property type="project" value="UniProtKB-KW"/>
</dbReference>
<reference evidence="13 14" key="1">
    <citation type="journal article" date="2015" name="Environ. Microbiol.">
        <title>Genome analyses suggest the presence of polyploidy and recent human-driven expansions in eight global populations of the honeybee pathogen Nosema ceranae.</title>
        <authorList>
            <person name="Pelin A."/>
            <person name="Selman M."/>
            <person name="Aris-Brosou S."/>
            <person name="Farinelli L."/>
            <person name="Corradi N."/>
        </authorList>
    </citation>
    <scope>NUCLEOTIDE SEQUENCE [LARGE SCALE GENOMIC DNA]</scope>
    <source>
        <strain evidence="13 14">PA08 1199</strain>
    </source>
</reference>
<protein>
    <submittedName>
        <fullName evidence="13">Cation-transporting atpase</fullName>
    </submittedName>
</protein>
<keyword evidence="9 11" id="KW-1133">Transmembrane helix</keyword>
<dbReference type="OrthoDB" id="48943at2759"/>
<keyword evidence="7" id="KW-0460">Magnesium</keyword>
<keyword evidence="6" id="KW-0067">ATP-binding</keyword>
<evidence type="ECO:0000256" key="4">
    <source>
        <dbReference type="ARBA" id="ARBA00022723"/>
    </source>
</evidence>
<dbReference type="Gene3D" id="3.40.1110.10">
    <property type="entry name" value="Calcium-transporting ATPase, cytoplasmic domain N"/>
    <property type="match status" value="1"/>
</dbReference>
<feature type="transmembrane region" description="Helical" evidence="11">
    <location>
        <begin position="934"/>
        <end position="951"/>
    </location>
</feature>
<dbReference type="GO" id="GO:0016887">
    <property type="term" value="F:ATP hydrolysis activity"/>
    <property type="evidence" value="ECO:0007669"/>
    <property type="project" value="InterPro"/>
</dbReference>
<evidence type="ECO:0000256" key="11">
    <source>
        <dbReference type="SAM" id="Phobius"/>
    </source>
</evidence>
<dbReference type="Gene3D" id="3.40.50.1000">
    <property type="entry name" value="HAD superfamily/HAD-like"/>
    <property type="match status" value="1"/>
</dbReference>
<dbReference type="PRINTS" id="PR00119">
    <property type="entry name" value="CATATPASE"/>
</dbReference>
<feature type="transmembrane region" description="Helical" evidence="11">
    <location>
        <begin position="971"/>
        <end position="992"/>
    </location>
</feature>
<dbReference type="SFLD" id="SFLDG00002">
    <property type="entry name" value="C1.7:_P-type_atpase_like"/>
    <property type="match status" value="1"/>
</dbReference>
<proteinExistence type="inferred from homology"/>
<dbReference type="SFLD" id="SFLDS00003">
    <property type="entry name" value="Haloacid_Dehalogenase"/>
    <property type="match status" value="1"/>
</dbReference>
<dbReference type="Gene3D" id="2.70.150.10">
    <property type="entry name" value="Calcium-transporting ATPase, cytoplasmic transduction domain A"/>
    <property type="match status" value="1"/>
</dbReference>
<evidence type="ECO:0000256" key="9">
    <source>
        <dbReference type="ARBA" id="ARBA00022989"/>
    </source>
</evidence>
<dbReference type="SUPFAM" id="SSF81665">
    <property type="entry name" value="Calcium ATPase, transmembrane domain M"/>
    <property type="match status" value="1"/>
</dbReference>
<dbReference type="SUPFAM" id="SSF81653">
    <property type="entry name" value="Calcium ATPase, transduction domain A"/>
    <property type="match status" value="1"/>
</dbReference>
<dbReference type="GO" id="GO:0019829">
    <property type="term" value="F:ATPase-coupled monoatomic cation transmembrane transporter activity"/>
    <property type="evidence" value="ECO:0007669"/>
    <property type="project" value="TreeGrafter"/>
</dbReference>
<dbReference type="VEuPathDB" id="MicrosporidiaDB:NCER_101005"/>
<gene>
    <name evidence="13" type="ORF">AAJ76_3500034361</name>
</gene>
<name>A0A0F9YR62_9MICR</name>
<dbReference type="Pfam" id="PF00122">
    <property type="entry name" value="E1-E2_ATPase"/>
    <property type="match status" value="1"/>
</dbReference>
<keyword evidence="10 11" id="KW-0472">Membrane</keyword>
<dbReference type="NCBIfam" id="TIGR01494">
    <property type="entry name" value="ATPase_P-type"/>
    <property type="match status" value="1"/>
</dbReference>
<dbReference type="Proteomes" id="UP000034350">
    <property type="component" value="Unassembled WGS sequence"/>
</dbReference>
<dbReference type="GO" id="GO:0006874">
    <property type="term" value="P:intracellular calcium ion homeostasis"/>
    <property type="evidence" value="ECO:0007669"/>
    <property type="project" value="TreeGrafter"/>
</dbReference>
<evidence type="ECO:0000256" key="3">
    <source>
        <dbReference type="ARBA" id="ARBA00022692"/>
    </source>
</evidence>
<evidence type="ECO:0000259" key="12">
    <source>
        <dbReference type="Pfam" id="PF00122"/>
    </source>
</evidence>
<feature type="transmembrane region" description="Helical" evidence="11">
    <location>
        <begin position="860"/>
        <end position="879"/>
    </location>
</feature>
<dbReference type="GO" id="GO:0005524">
    <property type="term" value="F:ATP binding"/>
    <property type="evidence" value="ECO:0007669"/>
    <property type="project" value="UniProtKB-KW"/>
</dbReference>
<dbReference type="AlphaFoldDB" id="A0A0F9YR62"/>
<keyword evidence="14" id="KW-1185">Reference proteome</keyword>
<keyword evidence="8" id="KW-1278">Translocase</keyword>
<evidence type="ECO:0000256" key="1">
    <source>
        <dbReference type="ARBA" id="ARBA00004141"/>
    </source>
</evidence>
<dbReference type="InterPro" id="IPR023298">
    <property type="entry name" value="ATPase_P-typ_TM_dom_sf"/>
</dbReference>
<evidence type="ECO:0000256" key="7">
    <source>
        <dbReference type="ARBA" id="ARBA00022842"/>
    </source>
</evidence>
<evidence type="ECO:0000256" key="10">
    <source>
        <dbReference type="ARBA" id="ARBA00023136"/>
    </source>
</evidence>
<dbReference type="VEuPathDB" id="MicrosporidiaDB:AAJ76_3500034361"/>
<evidence type="ECO:0000256" key="6">
    <source>
        <dbReference type="ARBA" id="ARBA00022840"/>
    </source>
</evidence>
<feature type="transmembrane region" description="Helical" evidence="11">
    <location>
        <begin position="332"/>
        <end position="354"/>
    </location>
</feature>
<dbReference type="EMBL" id="JPQZ01000035">
    <property type="protein sequence ID" value="KKO75037.1"/>
    <property type="molecule type" value="Genomic_DNA"/>
</dbReference>
<feature type="transmembrane region" description="Helical" evidence="11">
    <location>
        <begin position="173"/>
        <end position="197"/>
    </location>
</feature>
<organism evidence="13 14">
    <name type="scientific">Vairimorpha ceranae</name>
    <dbReference type="NCBI Taxonomy" id="40302"/>
    <lineage>
        <taxon>Eukaryota</taxon>
        <taxon>Fungi</taxon>
        <taxon>Fungi incertae sedis</taxon>
        <taxon>Microsporidia</taxon>
        <taxon>Nosematidae</taxon>
        <taxon>Vairimorpha</taxon>
    </lineage>
</organism>
<evidence type="ECO:0000256" key="2">
    <source>
        <dbReference type="ARBA" id="ARBA00006000"/>
    </source>
</evidence>
<dbReference type="PANTHER" id="PTHR45630">
    <property type="entry name" value="CATION-TRANSPORTING ATPASE-RELATED"/>
    <property type="match status" value="1"/>
</dbReference>